<dbReference type="AlphaFoldDB" id="A0A6A5T468"/>
<feature type="compositionally biased region" description="Low complexity" evidence="7">
    <location>
        <begin position="33"/>
        <end position="50"/>
    </location>
</feature>
<evidence type="ECO:0000256" key="1">
    <source>
        <dbReference type="ARBA" id="ARBA00004173"/>
    </source>
</evidence>
<organism evidence="8 9">
    <name type="scientific">Clathrospora elynae</name>
    <dbReference type="NCBI Taxonomy" id="706981"/>
    <lineage>
        <taxon>Eukaryota</taxon>
        <taxon>Fungi</taxon>
        <taxon>Dikarya</taxon>
        <taxon>Ascomycota</taxon>
        <taxon>Pezizomycotina</taxon>
        <taxon>Dothideomycetes</taxon>
        <taxon>Pleosporomycetidae</taxon>
        <taxon>Pleosporales</taxon>
        <taxon>Diademaceae</taxon>
        <taxon>Clathrospora</taxon>
    </lineage>
</organism>
<feature type="compositionally biased region" description="Polar residues" evidence="7">
    <location>
        <begin position="54"/>
        <end position="66"/>
    </location>
</feature>
<name>A0A6A5T468_9PLEO</name>
<evidence type="ECO:0000256" key="6">
    <source>
        <dbReference type="ARBA" id="ARBA00035191"/>
    </source>
</evidence>
<evidence type="ECO:0000256" key="5">
    <source>
        <dbReference type="ARBA" id="ARBA00023274"/>
    </source>
</evidence>
<keyword evidence="9" id="KW-1185">Reference proteome</keyword>
<accession>A0A6A5T468</accession>
<evidence type="ECO:0000256" key="2">
    <source>
        <dbReference type="ARBA" id="ARBA00005677"/>
    </source>
</evidence>
<keyword evidence="4" id="KW-0496">Mitochondrion</keyword>
<dbReference type="PANTHER" id="PTHR13477:SF0">
    <property type="entry name" value="LARGE RIBOSOMAL SUBUNIT PROTEIN ML49"/>
    <property type="match status" value="1"/>
</dbReference>
<feature type="region of interest" description="Disordered" evidence="7">
    <location>
        <begin position="31"/>
        <end position="163"/>
    </location>
</feature>
<evidence type="ECO:0000256" key="4">
    <source>
        <dbReference type="ARBA" id="ARBA00023128"/>
    </source>
</evidence>
<comment type="subcellular location">
    <subcellularLocation>
        <location evidence="1">Mitochondrion</location>
    </subcellularLocation>
</comment>
<evidence type="ECO:0000256" key="7">
    <source>
        <dbReference type="SAM" id="MobiDB-lite"/>
    </source>
</evidence>
<dbReference type="GO" id="GO:0006412">
    <property type="term" value="P:translation"/>
    <property type="evidence" value="ECO:0007669"/>
    <property type="project" value="InterPro"/>
</dbReference>
<dbReference type="InterPro" id="IPR007740">
    <property type="entry name" value="Ribosomal_mL49"/>
</dbReference>
<proteinExistence type="inferred from homology"/>
<evidence type="ECO:0000256" key="3">
    <source>
        <dbReference type="ARBA" id="ARBA00022980"/>
    </source>
</evidence>
<dbReference type="GO" id="GO:0003735">
    <property type="term" value="F:structural constituent of ribosome"/>
    <property type="evidence" value="ECO:0007669"/>
    <property type="project" value="InterPro"/>
</dbReference>
<evidence type="ECO:0000313" key="8">
    <source>
        <dbReference type="EMBL" id="KAF1946682.1"/>
    </source>
</evidence>
<keyword evidence="5" id="KW-0687">Ribonucleoprotein</keyword>
<dbReference type="GO" id="GO:0005762">
    <property type="term" value="C:mitochondrial large ribosomal subunit"/>
    <property type="evidence" value="ECO:0007669"/>
    <property type="project" value="TreeGrafter"/>
</dbReference>
<dbReference type="Proteomes" id="UP000800038">
    <property type="component" value="Unassembled WGS sequence"/>
</dbReference>
<dbReference type="EMBL" id="ML976002">
    <property type="protein sequence ID" value="KAF1946682.1"/>
    <property type="molecule type" value="Genomic_DNA"/>
</dbReference>
<dbReference type="OrthoDB" id="19439at2759"/>
<sequence length="240" mass="26004">MPRLQSLTSLLRPLAAPRAIAYQPHFRFSTATSWQAQQPPATSAAQITTPSLPPNASSEHPTSPKNAQRAADLASAEALTEGDSAQPPEPKPTLPSKHLRADVKPTKAQTSKPTQADAVAPSASTPPPTPPNTESGLKSDKSRKPRVTRAPKLELPPPKYHVSRSATKNLPIYTDYKRGGNLHQTIVRKITGDLSALRDELRVFLNKKNEDVKINALTQHVVVKGHHTAQIADFLKARGM</sequence>
<evidence type="ECO:0000313" key="9">
    <source>
        <dbReference type="Proteomes" id="UP000800038"/>
    </source>
</evidence>
<dbReference type="PANTHER" id="PTHR13477">
    <property type="entry name" value="MITOCHONDRIAL 39S RIBOSOMAL PROTEIN L49"/>
    <property type="match status" value="1"/>
</dbReference>
<reference evidence="8" key="1">
    <citation type="journal article" date="2020" name="Stud. Mycol.">
        <title>101 Dothideomycetes genomes: a test case for predicting lifestyles and emergence of pathogens.</title>
        <authorList>
            <person name="Haridas S."/>
            <person name="Albert R."/>
            <person name="Binder M."/>
            <person name="Bloem J."/>
            <person name="Labutti K."/>
            <person name="Salamov A."/>
            <person name="Andreopoulos B."/>
            <person name="Baker S."/>
            <person name="Barry K."/>
            <person name="Bills G."/>
            <person name="Bluhm B."/>
            <person name="Cannon C."/>
            <person name="Castanera R."/>
            <person name="Culley D."/>
            <person name="Daum C."/>
            <person name="Ezra D."/>
            <person name="Gonzalez J."/>
            <person name="Henrissat B."/>
            <person name="Kuo A."/>
            <person name="Liang C."/>
            <person name="Lipzen A."/>
            <person name="Lutzoni F."/>
            <person name="Magnuson J."/>
            <person name="Mondo S."/>
            <person name="Nolan M."/>
            <person name="Ohm R."/>
            <person name="Pangilinan J."/>
            <person name="Park H.-J."/>
            <person name="Ramirez L."/>
            <person name="Alfaro M."/>
            <person name="Sun H."/>
            <person name="Tritt A."/>
            <person name="Yoshinaga Y."/>
            <person name="Zwiers L.-H."/>
            <person name="Turgeon B."/>
            <person name="Goodwin S."/>
            <person name="Spatafora J."/>
            <person name="Crous P."/>
            <person name="Grigoriev I."/>
        </authorList>
    </citation>
    <scope>NUCLEOTIDE SEQUENCE</scope>
    <source>
        <strain evidence="8">CBS 161.51</strain>
    </source>
</reference>
<comment type="similarity">
    <text evidence="2">Belongs to the mitochondrion-specific ribosomal protein mL49 family.</text>
</comment>
<dbReference type="Gene3D" id="3.30.780.10">
    <property type="entry name" value="SUI1-like domain"/>
    <property type="match status" value="1"/>
</dbReference>
<gene>
    <name evidence="8" type="ORF">EJ02DRAFT_366846</name>
</gene>
<protein>
    <recommendedName>
        <fullName evidence="6">Large ribosomal subunit protein mL49</fullName>
    </recommendedName>
</protein>
<dbReference type="Pfam" id="PF05046">
    <property type="entry name" value="Img2"/>
    <property type="match status" value="1"/>
</dbReference>
<keyword evidence="3" id="KW-0689">Ribosomal protein</keyword>